<proteinExistence type="predicted"/>
<dbReference type="Proteomes" id="UP001139981">
    <property type="component" value="Unassembled WGS sequence"/>
</dbReference>
<gene>
    <name evidence="1" type="ORF">IWW38_005901</name>
</gene>
<name>A0ACC1LUD6_9FUNG</name>
<dbReference type="EMBL" id="JANBVB010003055">
    <property type="protein sequence ID" value="KAJ2880740.1"/>
    <property type="molecule type" value="Genomic_DNA"/>
</dbReference>
<keyword evidence="2" id="KW-1185">Reference proteome</keyword>
<sequence>MGKSGNGSVSVSKSRKTGKSKCLLDIPEPSSTMTAPIIEEDKSRTTTPKTFRIEPPSELLSRLHSFLPQIAEANKRLEVDIADDPHKLDIENVGEDDEQYIEMDLGLGVFDMIPKKDSGDAEHINTRAEEEEDDDGASRIVIDPSSIAARSRPKPQIEIIGSRVSDVDSDAAMDE</sequence>
<evidence type="ECO:0000313" key="1">
    <source>
        <dbReference type="EMBL" id="KAJ2880740.1"/>
    </source>
</evidence>
<reference evidence="1" key="1">
    <citation type="submission" date="2022-07" db="EMBL/GenBank/DDBJ databases">
        <title>Phylogenomic reconstructions and comparative analyses of Kickxellomycotina fungi.</title>
        <authorList>
            <person name="Reynolds N.K."/>
            <person name="Stajich J.E."/>
            <person name="Barry K."/>
            <person name="Grigoriev I.V."/>
            <person name="Crous P."/>
            <person name="Smith M.E."/>
        </authorList>
    </citation>
    <scope>NUCLEOTIDE SEQUENCE</scope>
    <source>
        <strain evidence="1">CBS 190363</strain>
    </source>
</reference>
<organism evidence="1 2">
    <name type="scientific">Coemansia aciculifera</name>
    <dbReference type="NCBI Taxonomy" id="417176"/>
    <lineage>
        <taxon>Eukaryota</taxon>
        <taxon>Fungi</taxon>
        <taxon>Fungi incertae sedis</taxon>
        <taxon>Zoopagomycota</taxon>
        <taxon>Kickxellomycotina</taxon>
        <taxon>Kickxellomycetes</taxon>
        <taxon>Kickxellales</taxon>
        <taxon>Kickxellaceae</taxon>
        <taxon>Coemansia</taxon>
    </lineage>
</organism>
<accession>A0ACC1LUD6</accession>
<comment type="caution">
    <text evidence="1">The sequence shown here is derived from an EMBL/GenBank/DDBJ whole genome shotgun (WGS) entry which is preliminary data.</text>
</comment>
<evidence type="ECO:0000313" key="2">
    <source>
        <dbReference type="Proteomes" id="UP001139981"/>
    </source>
</evidence>
<protein>
    <submittedName>
        <fullName evidence="1">Uncharacterized protein</fullName>
    </submittedName>
</protein>